<name>A0A162E7G2_9BACI</name>
<feature type="transmembrane region" description="Helical" evidence="17">
    <location>
        <begin position="314"/>
        <end position="335"/>
    </location>
</feature>
<evidence type="ECO:0000256" key="4">
    <source>
        <dbReference type="ARBA" id="ARBA00022475"/>
    </source>
</evidence>
<dbReference type="SUPFAM" id="SSF81653">
    <property type="entry name" value="Calcium ATPase, transduction domain A"/>
    <property type="match status" value="1"/>
</dbReference>
<evidence type="ECO:0000256" key="14">
    <source>
        <dbReference type="ARBA" id="ARBA00023136"/>
    </source>
</evidence>
<reference evidence="19" key="1">
    <citation type="submission" date="2016-02" db="EMBL/GenBank/DDBJ databases">
        <title>Genome sequence of Bacillus trypoxylicola KCTC 13244(T).</title>
        <authorList>
            <person name="Jeong H."/>
            <person name="Park S.-H."/>
            <person name="Choi S.-K."/>
        </authorList>
    </citation>
    <scope>NUCLEOTIDE SEQUENCE [LARGE SCALE GENOMIC DNA]</scope>
    <source>
        <strain evidence="19">KCTC 13244</strain>
    </source>
</reference>
<evidence type="ECO:0000256" key="9">
    <source>
        <dbReference type="ARBA" id="ARBA00022741"/>
    </source>
</evidence>
<feature type="domain" description="HMA" evidence="18">
    <location>
        <begin position="2"/>
        <end position="65"/>
    </location>
</feature>
<dbReference type="PRINTS" id="PR00119">
    <property type="entry name" value="CATATPASE"/>
</dbReference>
<dbReference type="SUPFAM" id="SSF55008">
    <property type="entry name" value="HMA, heavy metal-associated domain"/>
    <property type="match status" value="1"/>
</dbReference>
<dbReference type="Pfam" id="PF00702">
    <property type="entry name" value="Hydrolase"/>
    <property type="match status" value="1"/>
</dbReference>
<dbReference type="NCBIfam" id="TIGR01525">
    <property type="entry name" value="ATPase-IB_hvy"/>
    <property type="match status" value="1"/>
</dbReference>
<keyword evidence="7 17" id="KW-0812">Transmembrane</keyword>
<dbReference type="GO" id="GO:0008551">
    <property type="term" value="F:P-type cadmium transporter activity"/>
    <property type="evidence" value="ECO:0007669"/>
    <property type="project" value="UniProtKB-EC"/>
</dbReference>
<dbReference type="FunFam" id="2.70.150.10:FF:000002">
    <property type="entry name" value="Copper-transporting ATPase 1, putative"/>
    <property type="match status" value="1"/>
</dbReference>
<gene>
    <name evidence="19" type="ORF">AZF04_04075</name>
</gene>
<dbReference type="InterPro" id="IPR023298">
    <property type="entry name" value="ATPase_P-typ_TM_dom_sf"/>
</dbReference>
<keyword evidence="3" id="KW-0813">Transport</keyword>
<dbReference type="Gene3D" id="3.30.70.100">
    <property type="match status" value="1"/>
</dbReference>
<keyword evidence="11" id="KW-1278">Translocase</keyword>
<feature type="transmembrane region" description="Helical" evidence="17">
    <location>
        <begin position="87"/>
        <end position="106"/>
    </location>
</feature>
<keyword evidence="6" id="KW-0597">Phosphoprotein</keyword>
<evidence type="ECO:0000313" key="19">
    <source>
        <dbReference type="EMBL" id="KYG31960.1"/>
    </source>
</evidence>
<dbReference type="InterPro" id="IPR017969">
    <property type="entry name" value="Heavy-metal-associated_CS"/>
</dbReference>
<dbReference type="NCBIfam" id="TIGR01494">
    <property type="entry name" value="ATPase_P-type"/>
    <property type="match status" value="1"/>
</dbReference>
<evidence type="ECO:0000256" key="1">
    <source>
        <dbReference type="ARBA" id="ARBA00004651"/>
    </source>
</evidence>
<dbReference type="SUPFAM" id="SSF81665">
    <property type="entry name" value="Calcium ATPase, transmembrane domain M"/>
    <property type="match status" value="1"/>
</dbReference>
<dbReference type="EC" id="7.2.2.21" evidence="15"/>
<dbReference type="SFLD" id="SFLDF00027">
    <property type="entry name" value="p-type_atpase"/>
    <property type="match status" value="1"/>
</dbReference>
<dbReference type="PROSITE" id="PS00154">
    <property type="entry name" value="ATPASE_E1_E2"/>
    <property type="match status" value="1"/>
</dbReference>
<dbReference type="NCBIfam" id="TIGR01512">
    <property type="entry name" value="ATPase-IB2_Cd"/>
    <property type="match status" value="1"/>
</dbReference>
<dbReference type="Gene3D" id="2.70.150.10">
    <property type="entry name" value="Calcium-transporting ATPase, cytoplasmic transduction domain A"/>
    <property type="match status" value="1"/>
</dbReference>
<dbReference type="SUPFAM" id="SSF56784">
    <property type="entry name" value="HAD-like"/>
    <property type="match status" value="1"/>
</dbReference>
<feature type="transmembrane region" description="Helical" evidence="17">
    <location>
        <begin position="341"/>
        <end position="365"/>
    </location>
</feature>
<organism evidence="19 20">
    <name type="scientific">Alkalihalobacillus trypoxylicola</name>
    <dbReference type="NCBI Taxonomy" id="519424"/>
    <lineage>
        <taxon>Bacteria</taxon>
        <taxon>Bacillati</taxon>
        <taxon>Bacillota</taxon>
        <taxon>Bacilli</taxon>
        <taxon>Bacillales</taxon>
        <taxon>Bacillaceae</taxon>
        <taxon>Alkalihalobacillus</taxon>
    </lineage>
</organism>
<dbReference type="InterPro" id="IPR027256">
    <property type="entry name" value="P-typ_ATPase_IB"/>
</dbReference>
<dbReference type="RefSeq" id="WP_061948314.1">
    <property type="nucleotide sequence ID" value="NZ_LTAO01000012.1"/>
</dbReference>
<dbReference type="GO" id="GO:0016887">
    <property type="term" value="F:ATP hydrolysis activity"/>
    <property type="evidence" value="ECO:0007669"/>
    <property type="project" value="InterPro"/>
</dbReference>
<evidence type="ECO:0000256" key="2">
    <source>
        <dbReference type="ARBA" id="ARBA00006024"/>
    </source>
</evidence>
<dbReference type="OrthoDB" id="9813266at2"/>
<keyword evidence="9 17" id="KW-0547">Nucleotide-binding</keyword>
<dbReference type="InterPro" id="IPR059000">
    <property type="entry name" value="ATPase_P-type_domA"/>
</dbReference>
<evidence type="ECO:0000259" key="18">
    <source>
        <dbReference type="PROSITE" id="PS50846"/>
    </source>
</evidence>
<evidence type="ECO:0000256" key="17">
    <source>
        <dbReference type="RuleBase" id="RU362081"/>
    </source>
</evidence>
<dbReference type="InterPro" id="IPR008250">
    <property type="entry name" value="ATPase_P-typ_transduc_dom_A_sf"/>
</dbReference>
<evidence type="ECO:0000256" key="3">
    <source>
        <dbReference type="ARBA" id="ARBA00022448"/>
    </source>
</evidence>
<dbReference type="InterPro" id="IPR006121">
    <property type="entry name" value="HMA_dom"/>
</dbReference>
<dbReference type="NCBIfam" id="TIGR01511">
    <property type="entry name" value="ATPase-IB1_Cu"/>
    <property type="match status" value="1"/>
</dbReference>
<dbReference type="InterPro" id="IPR023299">
    <property type="entry name" value="ATPase_P-typ_cyto_dom_N"/>
</dbReference>
<dbReference type="InterPro" id="IPR051014">
    <property type="entry name" value="Cation_Transport_ATPase_IB"/>
</dbReference>
<dbReference type="PRINTS" id="PR00941">
    <property type="entry name" value="CDATPASE"/>
</dbReference>
<dbReference type="InterPro" id="IPR023214">
    <property type="entry name" value="HAD_sf"/>
</dbReference>
<evidence type="ECO:0000256" key="16">
    <source>
        <dbReference type="ARBA" id="ARBA00049338"/>
    </source>
</evidence>
<dbReference type="Gene3D" id="3.40.50.1000">
    <property type="entry name" value="HAD superfamily/HAD-like"/>
    <property type="match status" value="1"/>
</dbReference>
<evidence type="ECO:0000256" key="12">
    <source>
        <dbReference type="ARBA" id="ARBA00022989"/>
    </source>
</evidence>
<sequence length="717" mass="77989">MSEQEFYLKGLSCASCAATFEENLNELKNVKQAKVNFGASKLTLIGDASIAEIEKAGQFDGIKIVRESEEKSSDDVRTKMISFFKSYANVMLSIVLVLLGLFIQLVVGETNLFAMIAYLSAMVIGGYSLFITGVKHLFKMKFDMKALMTIAVIGAAIIGEYIEGSIVVILFAISEALEQYSMDRARRSIKDLMDITPKKALIKKRDQNIETPVQDIQIGDIMIVKPGQKLAMDGVIRTGAASINEAAITGESLPVDKKVNDLVYAGTLNQDGLLEIEVTKYVKDTTIAKIIHLVEEAQAERAPSQAFVDKFAQYYTPAIILVAIMVAILPPLFMGGSWNDWIYQGLAVLVVGCPCALVISTPVAITSAIGNLAKQGVLVKGGVHLESIGTIRAVAFDKTGTLTKGTPVITNFVPLTKEIDEALLFKQMTAIEDQSTHPLSKAFITRANEWELAYQDIKVEAFQAIAGKGLIGKLNETIYMLGNLSLFAQNIKEETIEKIKQLQNEGKTVVLFGTKEEVLALIAIADQVRLESKKVIKKLHQLGVTESIMLTGDNQQTAEAVGKQIGVTSVQSELLPEDKLNVMKQLKKQHAVAMVGDGINDAPALATANVGIAMGGTGTDTALETADIALMSDDLNKIPFTIKVSRKALIIIKQNIAFSLGIKALALLLVIPNWLTLWLAILADLGATLLVTLNGMRLMKMKDHDKKGESENEFYNE</sequence>
<evidence type="ECO:0000256" key="10">
    <source>
        <dbReference type="ARBA" id="ARBA00022840"/>
    </source>
</evidence>
<evidence type="ECO:0000256" key="11">
    <source>
        <dbReference type="ARBA" id="ARBA00022967"/>
    </source>
</evidence>
<keyword evidence="4 17" id="KW-1003">Cell membrane</keyword>
<keyword evidence="12 17" id="KW-1133">Transmembrane helix</keyword>
<dbReference type="Proteomes" id="UP000075806">
    <property type="component" value="Unassembled WGS sequence"/>
</dbReference>
<evidence type="ECO:0000256" key="5">
    <source>
        <dbReference type="ARBA" id="ARBA00022539"/>
    </source>
</evidence>
<evidence type="ECO:0000256" key="15">
    <source>
        <dbReference type="ARBA" id="ARBA00039103"/>
    </source>
</evidence>
<comment type="caution">
    <text evidence="19">The sequence shown here is derived from an EMBL/GenBank/DDBJ whole genome shotgun (WGS) entry which is preliminary data.</text>
</comment>
<dbReference type="EMBL" id="LTAO01000012">
    <property type="protein sequence ID" value="KYG31960.1"/>
    <property type="molecule type" value="Genomic_DNA"/>
</dbReference>
<dbReference type="InterPro" id="IPR036412">
    <property type="entry name" value="HAD-like_sf"/>
</dbReference>
<comment type="catalytic activity">
    <reaction evidence="16">
        <text>Cd(2+)(in) + ATP + H2O = Cd(2+)(out) + ADP + phosphate + H(+)</text>
        <dbReference type="Rhea" id="RHEA:12132"/>
        <dbReference type="ChEBI" id="CHEBI:15377"/>
        <dbReference type="ChEBI" id="CHEBI:15378"/>
        <dbReference type="ChEBI" id="CHEBI:30616"/>
        <dbReference type="ChEBI" id="CHEBI:43474"/>
        <dbReference type="ChEBI" id="CHEBI:48775"/>
        <dbReference type="ChEBI" id="CHEBI:456216"/>
        <dbReference type="EC" id="7.2.2.21"/>
    </reaction>
</comment>
<dbReference type="InterPro" id="IPR044492">
    <property type="entry name" value="P_typ_ATPase_HD_dom"/>
</dbReference>
<dbReference type="InterPro" id="IPR036163">
    <property type="entry name" value="HMA_dom_sf"/>
</dbReference>
<accession>A0A162E7G2</accession>
<evidence type="ECO:0000313" key="20">
    <source>
        <dbReference type="Proteomes" id="UP000075806"/>
    </source>
</evidence>
<keyword evidence="20" id="KW-1185">Reference proteome</keyword>
<dbReference type="AlphaFoldDB" id="A0A162E7G2"/>
<comment type="subcellular location">
    <subcellularLocation>
        <location evidence="1">Cell membrane</location>
        <topology evidence="1">Multi-pass membrane protein</topology>
    </subcellularLocation>
</comment>
<keyword evidence="14 17" id="KW-0472">Membrane</keyword>
<keyword evidence="13" id="KW-0406">Ion transport</keyword>
<proteinExistence type="inferred from homology"/>
<dbReference type="Pfam" id="PF00403">
    <property type="entry name" value="HMA"/>
    <property type="match status" value="1"/>
</dbReference>
<evidence type="ECO:0000256" key="8">
    <source>
        <dbReference type="ARBA" id="ARBA00022723"/>
    </source>
</evidence>
<feature type="transmembrane region" description="Helical" evidence="17">
    <location>
        <begin position="677"/>
        <end position="696"/>
    </location>
</feature>
<dbReference type="CDD" id="cd07545">
    <property type="entry name" value="P-type_ATPase_Cd-like"/>
    <property type="match status" value="1"/>
</dbReference>
<dbReference type="SFLD" id="SFLDS00003">
    <property type="entry name" value="Haloacid_Dehalogenase"/>
    <property type="match status" value="1"/>
</dbReference>
<dbReference type="STRING" id="519424.AZF04_04075"/>
<evidence type="ECO:0000256" key="6">
    <source>
        <dbReference type="ARBA" id="ARBA00022553"/>
    </source>
</evidence>
<comment type="similarity">
    <text evidence="2 17">Belongs to the cation transport ATPase (P-type) (TC 3.A.3) family. Type IB subfamily.</text>
</comment>
<evidence type="ECO:0000256" key="13">
    <source>
        <dbReference type="ARBA" id="ARBA00023065"/>
    </source>
</evidence>
<dbReference type="InterPro" id="IPR001757">
    <property type="entry name" value="P_typ_ATPase"/>
</dbReference>
<keyword evidence="8 17" id="KW-0479">Metal-binding</keyword>
<dbReference type="InterPro" id="IPR018303">
    <property type="entry name" value="ATPase_P-typ_P_site"/>
</dbReference>
<dbReference type="PANTHER" id="PTHR48085">
    <property type="entry name" value="CADMIUM/ZINC-TRANSPORTING ATPASE HMA2-RELATED"/>
    <property type="match status" value="1"/>
</dbReference>
<dbReference type="GO" id="GO:0005524">
    <property type="term" value="F:ATP binding"/>
    <property type="evidence" value="ECO:0007669"/>
    <property type="project" value="UniProtKB-UniRule"/>
</dbReference>
<dbReference type="Gene3D" id="3.40.1110.10">
    <property type="entry name" value="Calcium-transporting ATPase, cytoplasmic domain N"/>
    <property type="match status" value="1"/>
</dbReference>
<dbReference type="GO" id="GO:0046872">
    <property type="term" value="F:metal ion binding"/>
    <property type="evidence" value="ECO:0007669"/>
    <property type="project" value="UniProtKB-KW"/>
</dbReference>
<dbReference type="Pfam" id="PF00122">
    <property type="entry name" value="E1-E2_ATPase"/>
    <property type="match status" value="1"/>
</dbReference>
<dbReference type="CDD" id="cd00371">
    <property type="entry name" value="HMA"/>
    <property type="match status" value="1"/>
</dbReference>
<dbReference type="PROSITE" id="PS01047">
    <property type="entry name" value="HMA_1"/>
    <property type="match status" value="1"/>
</dbReference>
<dbReference type="SFLD" id="SFLDG00002">
    <property type="entry name" value="C1.7:_P-type_atpase_like"/>
    <property type="match status" value="1"/>
</dbReference>
<keyword evidence="10 17" id="KW-0067">ATP-binding</keyword>
<feature type="transmembrane region" description="Helical" evidence="17">
    <location>
        <begin position="112"/>
        <end position="130"/>
    </location>
</feature>
<evidence type="ECO:0000256" key="7">
    <source>
        <dbReference type="ARBA" id="ARBA00022692"/>
    </source>
</evidence>
<keyword evidence="5" id="KW-0104">Cadmium</keyword>
<protein>
    <recommendedName>
        <fullName evidence="15">Cd(2+)-exporting ATPase</fullName>
        <ecNumber evidence="15">7.2.2.21</ecNumber>
    </recommendedName>
</protein>
<dbReference type="PROSITE" id="PS50846">
    <property type="entry name" value="HMA_2"/>
    <property type="match status" value="1"/>
</dbReference>
<dbReference type="GO" id="GO:0005886">
    <property type="term" value="C:plasma membrane"/>
    <property type="evidence" value="ECO:0007669"/>
    <property type="project" value="UniProtKB-SubCell"/>
</dbReference>
<dbReference type="PANTHER" id="PTHR48085:SF5">
    <property type="entry name" value="CADMIUM_ZINC-TRANSPORTING ATPASE HMA4-RELATED"/>
    <property type="match status" value="1"/>
</dbReference>